<proteinExistence type="predicted"/>
<name>A0A3N1MEU0_9PROT</name>
<evidence type="ECO:0000256" key="1">
    <source>
        <dbReference type="SAM" id="MobiDB-lite"/>
    </source>
</evidence>
<evidence type="ECO:0000313" key="4">
    <source>
        <dbReference type="Proteomes" id="UP000278222"/>
    </source>
</evidence>
<dbReference type="EMBL" id="RJKX01000013">
    <property type="protein sequence ID" value="ROP99695.1"/>
    <property type="molecule type" value="Genomic_DNA"/>
</dbReference>
<gene>
    <name evidence="3" type="ORF">EDC65_1480</name>
</gene>
<organism evidence="3 4">
    <name type="scientific">Stella humosa</name>
    <dbReference type="NCBI Taxonomy" id="94"/>
    <lineage>
        <taxon>Bacteria</taxon>
        <taxon>Pseudomonadati</taxon>
        <taxon>Pseudomonadota</taxon>
        <taxon>Alphaproteobacteria</taxon>
        <taxon>Rhodospirillales</taxon>
        <taxon>Stellaceae</taxon>
        <taxon>Stella</taxon>
    </lineage>
</organism>
<keyword evidence="2" id="KW-0732">Signal</keyword>
<dbReference type="Proteomes" id="UP000278222">
    <property type="component" value="Unassembled WGS sequence"/>
</dbReference>
<dbReference type="RefSeq" id="WP_123689057.1">
    <property type="nucleotide sequence ID" value="NZ_AP019700.1"/>
</dbReference>
<evidence type="ECO:0000256" key="2">
    <source>
        <dbReference type="SAM" id="SignalP"/>
    </source>
</evidence>
<protein>
    <recommendedName>
        <fullName evidence="5">CopL family metal-binding regulatory protein</fullName>
    </recommendedName>
</protein>
<reference evidence="3 4" key="1">
    <citation type="submission" date="2018-11" db="EMBL/GenBank/DDBJ databases">
        <title>Genomic Encyclopedia of Type Strains, Phase IV (KMG-IV): sequencing the most valuable type-strain genomes for metagenomic binning, comparative biology and taxonomic classification.</title>
        <authorList>
            <person name="Goeker M."/>
        </authorList>
    </citation>
    <scope>NUCLEOTIDE SEQUENCE [LARGE SCALE GENOMIC DNA]</scope>
    <source>
        <strain evidence="3 4">DSM 5900</strain>
    </source>
</reference>
<feature type="chain" id="PRO_5017932357" description="CopL family metal-binding regulatory protein" evidence="2">
    <location>
        <begin position="24"/>
        <end position="123"/>
    </location>
</feature>
<sequence>MRHLLLILFGWIALVATGTAAQAHGDHGGGHGVPAIERTADAAPGDAGDCPHAAGSESERPGQPTQSGHGCASSLGCCITAWPDTDLGRPSLPSRTDLGRPRSNERAGLTPFVDPRPPNRDRI</sequence>
<keyword evidence="4" id="KW-1185">Reference proteome</keyword>
<evidence type="ECO:0000313" key="3">
    <source>
        <dbReference type="EMBL" id="ROP99695.1"/>
    </source>
</evidence>
<comment type="caution">
    <text evidence="3">The sequence shown here is derived from an EMBL/GenBank/DDBJ whole genome shotgun (WGS) entry which is preliminary data.</text>
</comment>
<dbReference type="AlphaFoldDB" id="A0A3N1MEU0"/>
<accession>A0A3N1MEU0</accession>
<feature type="compositionally biased region" description="Low complexity" evidence="1">
    <location>
        <begin position="41"/>
        <end position="55"/>
    </location>
</feature>
<evidence type="ECO:0008006" key="5">
    <source>
        <dbReference type="Google" id="ProtNLM"/>
    </source>
</evidence>
<feature type="region of interest" description="Disordered" evidence="1">
    <location>
        <begin position="22"/>
        <end position="123"/>
    </location>
</feature>
<feature type="signal peptide" evidence="2">
    <location>
        <begin position="1"/>
        <end position="23"/>
    </location>
</feature>